<dbReference type="SUPFAM" id="SSF53850">
    <property type="entry name" value="Periplasmic binding protein-like II"/>
    <property type="match status" value="1"/>
</dbReference>
<protein>
    <submittedName>
        <fullName evidence="6">LysR family transcriptional regulator</fullName>
    </submittedName>
</protein>
<feature type="domain" description="HTH lysR-type" evidence="5">
    <location>
        <begin position="2"/>
        <end position="59"/>
    </location>
</feature>
<keyword evidence="4" id="KW-0804">Transcription</keyword>
<dbReference type="Gene3D" id="1.10.10.10">
    <property type="entry name" value="Winged helix-like DNA-binding domain superfamily/Winged helix DNA-binding domain"/>
    <property type="match status" value="1"/>
</dbReference>
<keyword evidence="2" id="KW-0805">Transcription regulation</keyword>
<sequence>MVSLDRFDTFKAVVEAGSLTGAAKALGQTRAVVSFNIIRLEAELGVSLLTRSTRKVVPTEAGERFYRRCVRVLDEARLAIDDARSEHKELTGTLRITTTFEYGLRKIVPALEAFTRLHPGLRVCLSSSSGHADLISERFDLAIRIGSMEDTSHRATLLSRHDIFPVASAAFLQRLPHGGLATLEALAQAPWIEHSRLPASRRWDITGPDGKTYPWRPRGKAMLAADSASALHAFALAGHGVALLPAWMIEADLQLGRLCRLLPDYRFPVQGVYAVYPNTRHVPAKVKSFIGFLKNSEAAAGGTAGAYAR</sequence>
<dbReference type="RefSeq" id="WP_017225247.1">
    <property type="nucleotide sequence ID" value="NZ_JARJLM010000404.1"/>
</dbReference>
<accession>A0ABT6ATS3</accession>
<dbReference type="InterPro" id="IPR036390">
    <property type="entry name" value="WH_DNA-bd_sf"/>
</dbReference>
<dbReference type="SUPFAM" id="SSF46785">
    <property type="entry name" value="Winged helix' DNA-binding domain"/>
    <property type="match status" value="1"/>
</dbReference>
<dbReference type="InterPro" id="IPR036388">
    <property type="entry name" value="WH-like_DNA-bd_sf"/>
</dbReference>
<gene>
    <name evidence="6" type="ORF">P3W85_24200</name>
</gene>
<name>A0ABT6ATS3_9BURK</name>
<evidence type="ECO:0000256" key="2">
    <source>
        <dbReference type="ARBA" id="ARBA00023015"/>
    </source>
</evidence>
<dbReference type="Gene3D" id="3.40.190.290">
    <property type="match status" value="1"/>
</dbReference>
<evidence type="ECO:0000259" key="5">
    <source>
        <dbReference type="PROSITE" id="PS50931"/>
    </source>
</evidence>
<evidence type="ECO:0000256" key="1">
    <source>
        <dbReference type="ARBA" id="ARBA00009437"/>
    </source>
</evidence>
<dbReference type="Pfam" id="PF00126">
    <property type="entry name" value="HTH_1"/>
    <property type="match status" value="1"/>
</dbReference>
<dbReference type="EMBL" id="JARJLM010000404">
    <property type="protein sequence ID" value="MDF3836029.1"/>
    <property type="molecule type" value="Genomic_DNA"/>
</dbReference>
<reference evidence="6 7" key="1">
    <citation type="submission" date="2023-03" db="EMBL/GenBank/DDBJ databases">
        <title>Draft assemblies of triclosan tolerant bacteria isolated from returned activated sludge.</title>
        <authorList>
            <person name="Van Hamelsveld S."/>
        </authorList>
    </citation>
    <scope>NUCLEOTIDE SEQUENCE [LARGE SCALE GENOMIC DNA]</scope>
    <source>
        <strain evidence="6 7">GW210010_S58</strain>
    </source>
</reference>
<evidence type="ECO:0000313" key="6">
    <source>
        <dbReference type="EMBL" id="MDF3836029.1"/>
    </source>
</evidence>
<comment type="similarity">
    <text evidence="1">Belongs to the LysR transcriptional regulatory family.</text>
</comment>
<evidence type="ECO:0000313" key="7">
    <source>
        <dbReference type="Proteomes" id="UP001216674"/>
    </source>
</evidence>
<organism evidence="6 7">
    <name type="scientific">Cupriavidus basilensis</name>
    <dbReference type="NCBI Taxonomy" id="68895"/>
    <lineage>
        <taxon>Bacteria</taxon>
        <taxon>Pseudomonadati</taxon>
        <taxon>Pseudomonadota</taxon>
        <taxon>Betaproteobacteria</taxon>
        <taxon>Burkholderiales</taxon>
        <taxon>Burkholderiaceae</taxon>
        <taxon>Cupriavidus</taxon>
    </lineage>
</organism>
<dbReference type="PANTHER" id="PTHR30537:SF66">
    <property type="entry name" value="IRON-REGULATED VIRULENCE REGULATORY PROTEIN IRGB"/>
    <property type="match status" value="1"/>
</dbReference>
<dbReference type="InterPro" id="IPR000847">
    <property type="entry name" value="LysR_HTH_N"/>
</dbReference>
<dbReference type="PROSITE" id="PS50931">
    <property type="entry name" value="HTH_LYSR"/>
    <property type="match status" value="1"/>
</dbReference>
<dbReference type="Pfam" id="PF03466">
    <property type="entry name" value="LysR_substrate"/>
    <property type="match status" value="1"/>
</dbReference>
<keyword evidence="7" id="KW-1185">Reference proteome</keyword>
<dbReference type="Proteomes" id="UP001216674">
    <property type="component" value="Unassembled WGS sequence"/>
</dbReference>
<comment type="caution">
    <text evidence="6">The sequence shown here is derived from an EMBL/GenBank/DDBJ whole genome shotgun (WGS) entry which is preliminary data.</text>
</comment>
<dbReference type="CDD" id="cd08422">
    <property type="entry name" value="PBP2_CrgA_like"/>
    <property type="match status" value="1"/>
</dbReference>
<dbReference type="InterPro" id="IPR058163">
    <property type="entry name" value="LysR-type_TF_proteobact-type"/>
</dbReference>
<proteinExistence type="inferred from homology"/>
<evidence type="ECO:0000256" key="3">
    <source>
        <dbReference type="ARBA" id="ARBA00023125"/>
    </source>
</evidence>
<dbReference type="InterPro" id="IPR005119">
    <property type="entry name" value="LysR_subst-bd"/>
</dbReference>
<keyword evidence="3" id="KW-0238">DNA-binding</keyword>
<evidence type="ECO:0000256" key="4">
    <source>
        <dbReference type="ARBA" id="ARBA00023163"/>
    </source>
</evidence>
<dbReference type="PANTHER" id="PTHR30537">
    <property type="entry name" value="HTH-TYPE TRANSCRIPTIONAL REGULATOR"/>
    <property type="match status" value="1"/>
</dbReference>